<feature type="transmembrane region" description="Helical" evidence="6">
    <location>
        <begin position="194"/>
        <end position="214"/>
    </location>
</feature>
<dbReference type="PIRSF" id="PIRSF038958">
    <property type="entry name" value="PG_synth_SpoVB"/>
    <property type="match status" value="1"/>
</dbReference>
<organism evidence="7 8">
    <name type="scientific">Lysinibacillus louembei</name>
    <dbReference type="NCBI Taxonomy" id="1470088"/>
    <lineage>
        <taxon>Bacteria</taxon>
        <taxon>Bacillati</taxon>
        <taxon>Bacillota</taxon>
        <taxon>Bacilli</taxon>
        <taxon>Bacillales</taxon>
        <taxon>Bacillaceae</taxon>
        <taxon>Lysinibacillus</taxon>
    </lineage>
</organism>
<dbReference type="Proteomes" id="UP001322664">
    <property type="component" value="Chromosome"/>
</dbReference>
<feature type="transmembrane region" description="Helical" evidence="6">
    <location>
        <begin position="296"/>
        <end position="316"/>
    </location>
</feature>
<dbReference type="PANTHER" id="PTHR30250:SF21">
    <property type="entry name" value="LIPID II FLIPPASE MURJ"/>
    <property type="match status" value="1"/>
</dbReference>
<evidence type="ECO:0000256" key="4">
    <source>
        <dbReference type="ARBA" id="ARBA00022989"/>
    </source>
</evidence>
<keyword evidence="8" id="KW-1185">Reference proteome</keyword>
<dbReference type="RefSeq" id="WP_319835769.1">
    <property type="nucleotide sequence ID" value="NZ_CP137624.1"/>
</dbReference>
<dbReference type="InterPro" id="IPR024923">
    <property type="entry name" value="PG_synth_SpoVB"/>
</dbReference>
<proteinExistence type="predicted"/>
<keyword evidence="3 6" id="KW-0812">Transmembrane</keyword>
<feature type="transmembrane region" description="Helical" evidence="6">
    <location>
        <begin position="428"/>
        <end position="450"/>
    </location>
</feature>
<dbReference type="InterPro" id="IPR050833">
    <property type="entry name" value="Poly_Biosynth_Transport"/>
</dbReference>
<evidence type="ECO:0000256" key="2">
    <source>
        <dbReference type="ARBA" id="ARBA00022475"/>
    </source>
</evidence>
<evidence type="ECO:0000313" key="8">
    <source>
        <dbReference type="Proteomes" id="UP001322664"/>
    </source>
</evidence>
<feature type="transmembrane region" description="Helical" evidence="6">
    <location>
        <begin position="128"/>
        <end position="149"/>
    </location>
</feature>
<feature type="transmembrane region" description="Helical" evidence="6">
    <location>
        <begin position="399"/>
        <end position="422"/>
    </location>
</feature>
<comment type="subcellular location">
    <subcellularLocation>
        <location evidence="1">Cell membrane</location>
        <topology evidence="1">Multi-pass membrane protein</topology>
    </subcellularLocation>
</comment>
<sequence length="537" mass="59141">MSSLMKGTAILTIGLFLSKLLGLVYLFPFYAIVGEENMALYQYAYIPYTIMLSIAISGLPLAVSKFVAKYNALGDYKTGVRLMKSGTIVMLLTGLASFILLNLLATPLANMVIKDDEQLYSVEQIASVIRWVSYALLVVPLMSLIRGYFQGYGHYMPTSVSQLIEQIARIVVLLGGSFVVVVLFGGLPETAIKFAVFAAFIGALGGLFVLYHYWKKLKPEFRVLQANSIASQQVSYSEIYKEIFTYSIPIIFVGIANPLFQLVDMLTFNGAMIAKGVDAKLTDIYFLMLNLLTHKIVIIPVMLATGLSMALIPTITKYFTLGQLHTLRSTMDKMYQVLLFVTIPAVVGIMILAPSLYHVLYEQSENGATVLMHYAPAAILFAIFSVTASLLQGINYQKWIIFSLLTGIFVKLALNIPLIKWLEVDGAILATMIGYAVTCVINITVIHRTLQYNAKVAMRRILLICILTIVMTLVVSIIYVVLQWIAPADSKMLALVYLLICAAAGAGVYGYLSLRLGLAQKLLGARVKKIADKLGMS</sequence>
<reference evidence="7 8" key="1">
    <citation type="submission" date="2023-09" db="EMBL/GenBank/DDBJ databases">
        <authorList>
            <person name="Page C.A."/>
            <person name="Perez-Diaz I.M."/>
        </authorList>
    </citation>
    <scope>NUCLEOTIDE SEQUENCE [LARGE SCALE GENOMIC DNA]</scope>
    <source>
        <strain evidence="7 8">Ll15</strain>
    </source>
</reference>
<feature type="transmembrane region" description="Helical" evidence="6">
    <location>
        <begin position="462"/>
        <end position="486"/>
    </location>
</feature>
<evidence type="ECO:0000256" key="5">
    <source>
        <dbReference type="ARBA" id="ARBA00023136"/>
    </source>
</evidence>
<accession>A0ABZ0RU99</accession>
<dbReference type="PANTHER" id="PTHR30250">
    <property type="entry name" value="PST FAMILY PREDICTED COLANIC ACID TRANSPORTER"/>
    <property type="match status" value="1"/>
</dbReference>
<dbReference type="InterPro" id="IPR002797">
    <property type="entry name" value="Polysacc_synth"/>
</dbReference>
<evidence type="ECO:0000313" key="7">
    <source>
        <dbReference type="EMBL" id="WPK10553.1"/>
    </source>
</evidence>
<feature type="transmembrane region" description="Helical" evidence="6">
    <location>
        <begin position="492"/>
        <end position="512"/>
    </location>
</feature>
<keyword evidence="4 6" id="KW-1133">Transmembrane helix</keyword>
<dbReference type="CDD" id="cd13124">
    <property type="entry name" value="MATE_SpoVB_like"/>
    <property type="match status" value="1"/>
</dbReference>
<feature type="transmembrane region" description="Helical" evidence="6">
    <location>
        <begin position="170"/>
        <end position="188"/>
    </location>
</feature>
<feature type="transmembrane region" description="Helical" evidence="6">
    <location>
        <begin position="88"/>
        <end position="108"/>
    </location>
</feature>
<evidence type="ECO:0000256" key="6">
    <source>
        <dbReference type="SAM" id="Phobius"/>
    </source>
</evidence>
<dbReference type="EMBL" id="CP137624">
    <property type="protein sequence ID" value="WPK10553.1"/>
    <property type="molecule type" value="Genomic_DNA"/>
</dbReference>
<feature type="transmembrane region" description="Helical" evidence="6">
    <location>
        <begin position="9"/>
        <end position="33"/>
    </location>
</feature>
<feature type="transmembrane region" description="Helical" evidence="6">
    <location>
        <begin position="337"/>
        <end position="359"/>
    </location>
</feature>
<feature type="transmembrane region" description="Helical" evidence="6">
    <location>
        <begin position="243"/>
        <end position="263"/>
    </location>
</feature>
<feature type="transmembrane region" description="Helical" evidence="6">
    <location>
        <begin position="45"/>
        <end position="67"/>
    </location>
</feature>
<feature type="transmembrane region" description="Helical" evidence="6">
    <location>
        <begin position="371"/>
        <end position="392"/>
    </location>
</feature>
<evidence type="ECO:0000256" key="1">
    <source>
        <dbReference type="ARBA" id="ARBA00004651"/>
    </source>
</evidence>
<dbReference type="Pfam" id="PF01943">
    <property type="entry name" value="Polysacc_synt"/>
    <property type="match status" value="1"/>
</dbReference>
<protein>
    <submittedName>
        <fullName evidence="7">Polysaccharide biosynthesis protein</fullName>
    </submittedName>
</protein>
<gene>
    <name evidence="7" type="ORF">R6U77_11720</name>
</gene>
<keyword evidence="2" id="KW-1003">Cell membrane</keyword>
<evidence type="ECO:0000256" key="3">
    <source>
        <dbReference type="ARBA" id="ARBA00022692"/>
    </source>
</evidence>
<keyword evidence="5 6" id="KW-0472">Membrane</keyword>
<name>A0ABZ0RU99_9BACI</name>